<accession>A0A6J1LE87</accession>
<name>A0A6J1LE87_DROHY</name>
<keyword evidence="1" id="KW-1133">Transmembrane helix</keyword>
<dbReference type="OMA" id="TWLYHSN"/>
<dbReference type="OrthoDB" id="7869929at2759"/>
<feature type="transmembrane region" description="Helical" evidence="1">
    <location>
        <begin position="126"/>
        <end position="150"/>
    </location>
</feature>
<reference evidence="3" key="1">
    <citation type="submission" date="2025-08" db="UniProtKB">
        <authorList>
            <consortium name="RefSeq"/>
        </authorList>
    </citation>
    <scope>IDENTIFICATION</scope>
    <source>
        <strain evidence="3">15085-1641.00</strain>
        <tissue evidence="3">Whole body</tissue>
    </source>
</reference>
<dbReference type="KEGG" id="dhe:111594577"/>
<dbReference type="GeneID" id="111594577"/>
<sequence>MLSKKEIVGIILLITALICILNAAVFGGIMPISSSYEQLAQQTISAGTAYICILYGLSTWLYGSHYAIPRREIRYVLISMLIVLILANCIGLSTVIKTQYMSQLSSSVKVNDLYTPFEYACRTVTLVFFVLTIVLLIVALIFVIMIAVALHNFPDLTMQNSNETLP</sequence>
<evidence type="ECO:0000256" key="1">
    <source>
        <dbReference type="SAM" id="Phobius"/>
    </source>
</evidence>
<evidence type="ECO:0000313" key="3">
    <source>
        <dbReference type="RefSeq" id="XP_023163703.1"/>
    </source>
</evidence>
<feature type="transmembrane region" description="Helical" evidence="1">
    <location>
        <begin position="7"/>
        <end position="32"/>
    </location>
</feature>
<gene>
    <name evidence="3" type="primary">LOC111594577</name>
</gene>
<keyword evidence="2" id="KW-1185">Reference proteome</keyword>
<dbReference type="RefSeq" id="XP_023163703.1">
    <property type="nucleotide sequence ID" value="XM_023307935.2"/>
</dbReference>
<feature type="transmembrane region" description="Helical" evidence="1">
    <location>
        <begin position="44"/>
        <end position="63"/>
    </location>
</feature>
<dbReference type="Proteomes" id="UP000504633">
    <property type="component" value="Unplaced"/>
</dbReference>
<dbReference type="AlphaFoldDB" id="A0A6J1LE87"/>
<evidence type="ECO:0000313" key="2">
    <source>
        <dbReference type="Proteomes" id="UP000504633"/>
    </source>
</evidence>
<keyword evidence="1" id="KW-0472">Membrane</keyword>
<protein>
    <submittedName>
        <fullName evidence="3">Uncharacterized protein LOC111594577</fullName>
    </submittedName>
</protein>
<proteinExistence type="predicted"/>
<feature type="transmembrane region" description="Helical" evidence="1">
    <location>
        <begin position="75"/>
        <end position="96"/>
    </location>
</feature>
<organism evidence="2 3">
    <name type="scientific">Drosophila hydei</name>
    <name type="common">Fruit fly</name>
    <dbReference type="NCBI Taxonomy" id="7224"/>
    <lineage>
        <taxon>Eukaryota</taxon>
        <taxon>Metazoa</taxon>
        <taxon>Ecdysozoa</taxon>
        <taxon>Arthropoda</taxon>
        <taxon>Hexapoda</taxon>
        <taxon>Insecta</taxon>
        <taxon>Pterygota</taxon>
        <taxon>Neoptera</taxon>
        <taxon>Endopterygota</taxon>
        <taxon>Diptera</taxon>
        <taxon>Brachycera</taxon>
        <taxon>Muscomorpha</taxon>
        <taxon>Ephydroidea</taxon>
        <taxon>Drosophilidae</taxon>
        <taxon>Drosophila</taxon>
    </lineage>
</organism>
<keyword evidence="1" id="KW-0812">Transmembrane</keyword>